<dbReference type="Proteomes" id="UP000238288">
    <property type="component" value="Plasmid PCAR9p"/>
</dbReference>
<keyword evidence="18" id="KW-0675">Receptor</keyword>
<evidence type="ECO:0000259" key="16">
    <source>
        <dbReference type="Pfam" id="PF07715"/>
    </source>
</evidence>
<evidence type="ECO:0000256" key="12">
    <source>
        <dbReference type="RuleBase" id="RU003357"/>
    </source>
</evidence>
<geneLocation type="plasmid" evidence="18">
    <name>PCAR9p</name>
</geneLocation>
<dbReference type="InterPro" id="IPR000531">
    <property type="entry name" value="Beta-barrel_TonB"/>
</dbReference>
<dbReference type="RefSeq" id="WP_104644209.1">
    <property type="nucleotide sequence ID" value="NZ_AQGW01000016.1"/>
</dbReference>
<dbReference type="PROSITE" id="PS52016">
    <property type="entry name" value="TONB_DEPENDENT_REC_3"/>
    <property type="match status" value="1"/>
</dbReference>
<reference evidence="17 20" key="1">
    <citation type="submission" date="2015-06" db="EMBL/GenBank/DDBJ databases">
        <title>Genome sequence of Pseudoalteromonas carrageenovora.</title>
        <authorList>
            <person name="Xie B.-B."/>
            <person name="Rong J.-C."/>
            <person name="Qin Q.-L."/>
            <person name="Zhang Y.-Z."/>
        </authorList>
    </citation>
    <scope>NUCLEOTIDE SEQUENCE [LARGE SCALE GENOMIC DNA]</scope>
    <source>
        <strain evidence="17 20">IAM 12662</strain>
    </source>
</reference>
<dbReference type="InterPro" id="IPR036942">
    <property type="entry name" value="Beta-barrel_TonB_sf"/>
</dbReference>
<geneLocation type="plasmid" evidence="19">
    <name>pcar9p</name>
</geneLocation>
<reference evidence="18 19" key="2">
    <citation type="submission" date="2017-11" db="EMBL/GenBank/DDBJ databases">
        <authorList>
            <person name="Han C.G."/>
        </authorList>
    </citation>
    <scope>NUCLEOTIDE SEQUENCE [LARGE SCALE GENOMIC DNA]</scope>
    <source>
        <strain evidence="19">ATCC 43555</strain>
        <strain evidence="18">ATCC43555</strain>
        <plasmid evidence="19">Plasmid pcar9p</plasmid>
    </source>
</reference>
<dbReference type="Pfam" id="PF07715">
    <property type="entry name" value="Plug"/>
    <property type="match status" value="1"/>
</dbReference>
<evidence type="ECO:0000256" key="14">
    <source>
        <dbReference type="SAM" id="SignalP"/>
    </source>
</evidence>
<dbReference type="GO" id="GO:0009279">
    <property type="term" value="C:cell outer membrane"/>
    <property type="evidence" value="ECO:0007669"/>
    <property type="project" value="UniProtKB-SubCell"/>
</dbReference>
<feature type="domain" description="TonB-dependent receptor plug" evidence="16">
    <location>
        <begin position="57"/>
        <end position="164"/>
    </location>
</feature>
<evidence type="ECO:0000256" key="13">
    <source>
        <dbReference type="SAM" id="MobiDB-lite"/>
    </source>
</evidence>
<evidence type="ECO:0000256" key="10">
    <source>
        <dbReference type="ARBA" id="ARBA00023237"/>
    </source>
</evidence>
<dbReference type="Pfam" id="PF00593">
    <property type="entry name" value="TonB_dep_Rec_b-barrel"/>
    <property type="match status" value="1"/>
</dbReference>
<dbReference type="InterPro" id="IPR039426">
    <property type="entry name" value="TonB-dep_rcpt-like"/>
</dbReference>
<feature type="signal peptide" evidence="14">
    <location>
        <begin position="1"/>
        <end position="27"/>
    </location>
</feature>
<dbReference type="GeneID" id="93665921"/>
<dbReference type="InterPro" id="IPR012910">
    <property type="entry name" value="Plug_dom"/>
</dbReference>
<feature type="domain" description="TonB-dependent receptor-like beta-barrel" evidence="15">
    <location>
        <begin position="301"/>
        <end position="809"/>
    </location>
</feature>
<dbReference type="SUPFAM" id="SSF56935">
    <property type="entry name" value="Porins"/>
    <property type="match status" value="1"/>
</dbReference>
<feature type="chain" id="PRO_5014418974" evidence="14">
    <location>
        <begin position="28"/>
        <end position="846"/>
    </location>
</feature>
<dbReference type="Gene3D" id="2.170.130.10">
    <property type="entry name" value="TonB-dependent receptor, plug domain"/>
    <property type="match status" value="1"/>
</dbReference>
<dbReference type="EMBL" id="AQGW01000016">
    <property type="protein sequence ID" value="MBE0381707.1"/>
    <property type="molecule type" value="Genomic_DNA"/>
</dbReference>
<keyword evidence="4" id="KW-0410">Iron transport</keyword>
<evidence type="ECO:0000313" key="17">
    <source>
        <dbReference type="EMBL" id="MBE0381707.1"/>
    </source>
</evidence>
<proteinExistence type="inferred from homology"/>
<keyword evidence="2 11" id="KW-0813">Transport</keyword>
<evidence type="ECO:0000256" key="2">
    <source>
        <dbReference type="ARBA" id="ARBA00022448"/>
    </source>
</evidence>
<evidence type="ECO:0000259" key="15">
    <source>
        <dbReference type="Pfam" id="PF00593"/>
    </source>
</evidence>
<dbReference type="GO" id="GO:0006826">
    <property type="term" value="P:iron ion transport"/>
    <property type="evidence" value="ECO:0007669"/>
    <property type="project" value="UniProtKB-KW"/>
</dbReference>
<evidence type="ECO:0000256" key="6">
    <source>
        <dbReference type="ARBA" id="ARBA00023004"/>
    </source>
</evidence>
<evidence type="ECO:0000256" key="4">
    <source>
        <dbReference type="ARBA" id="ARBA00022496"/>
    </source>
</evidence>
<keyword evidence="5 11" id="KW-0812">Transmembrane</keyword>
<dbReference type="PANTHER" id="PTHR32552">
    <property type="entry name" value="FERRICHROME IRON RECEPTOR-RELATED"/>
    <property type="match status" value="1"/>
</dbReference>
<comment type="similarity">
    <text evidence="11 12">Belongs to the TonB-dependent receptor family.</text>
</comment>
<evidence type="ECO:0000313" key="20">
    <source>
        <dbReference type="Proteomes" id="UP000615003"/>
    </source>
</evidence>
<evidence type="ECO:0000256" key="5">
    <source>
        <dbReference type="ARBA" id="ARBA00022692"/>
    </source>
</evidence>
<name>A0A2K4XFX4_PSEVC</name>
<keyword evidence="7" id="KW-0406">Ion transport</keyword>
<protein>
    <submittedName>
        <fullName evidence="18">TonB-dependent receptor</fullName>
    </submittedName>
</protein>
<organism evidence="18 19">
    <name type="scientific">Pseudoalteromonas carrageenovora IAM 12662</name>
    <dbReference type="NCBI Taxonomy" id="1314868"/>
    <lineage>
        <taxon>Bacteria</taxon>
        <taxon>Pseudomonadati</taxon>
        <taxon>Pseudomonadota</taxon>
        <taxon>Gammaproteobacteria</taxon>
        <taxon>Alteromonadales</taxon>
        <taxon>Pseudoalteromonadaceae</taxon>
        <taxon>Pseudoalteromonas</taxon>
    </lineage>
</organism>
<dbReference type="Gene3D" id="2.40.170.20">
    <property type="entry name" value="TonB-dependent receptor, beta-barrel domain"/>
    <property type="match status" value="1"/>
</dbReference>
<evidence type="ECO:0000313" key="19">
    <source>
        <dbReference type="Proteomes" id="UP000238288"/>
    </source>
</evidence>
<keyword evidence="14" id="KW-0732">Signal</keyword>
<sequence>MLKHSKLHTAILLACCSLSAFTHTAYAQEETTAKQAKSNSDDFEVILVSAQKRDQALKEVPSSIEVLSGDLIEEIGIDNGFDLVTYLPGFGIDDSSEIRTTTLKTRGIGTFTNSIGLQSSNLVVIDGEVLPRQSMLNLPISDVQRVEAMRGPQGTLFGQNTSTGLLHYVTKKPQLDDRVSGTVRAQVTEFDGTDFSGTVNVPLNENWAARFNAQYSDIDGWIKNTMPGEEDYTIGAKTTKAGRGQLLYDNGEELNVLFRLEYSETDTNCCSLTRLGGINPDFGPRPIVNVKDDGTIEGTTYNRVNPESTFEEAGGPVTSRNAEGNFGRTENFGFSISADYYLNDEITLSYNGSYRDFDLYNSSAFFTINFPVERTAFGGNESVDVLQQEFRISSFNNEKFDWVLGLFYHDTDGQRSEVRDGCIAGNRGFIEGGELTGCYSKQSTDAFLANYATTGDDDRSLLTPSRLLNSGDFTTGFENVAIFGQLEYQITEQLDATFGFRLLHEKSDATFARTDLATPSTGVGMETFNEVLELAQTDPSLILRQDAPTKFDNSDTAFIYKAVVGYDFTDDIRGYVNYSTGYKGASYFVTTNTDPADADNFPTAPENSSNFEVGLRSAYFDNDLLFNFTYFDMKVDDYQVRASRVIDEENNIIFAGYVNAAQARSTGIEADVVVKISDKLKWSFNYAYFDARYEDFADTPINCPADDGGLLASRCTTDSTGRQSFDQTGLSFPNNAEQQFLSTISYNTQIADTGWNANTRAVWRYNGSHTQSINELAFGESANPSSSIWDGYLSVSKDNLQFSVFIKNLFDKSYTTRQRINSEGFGEAFYPRDWKRYVGASVEYSF</sequence>
<evidence type="ECO:0000256" key="11">
    <source>
        <dbReference type="PROSITE-ProRule" id="PRU01360"/>
    </source>
</evidence>
<evidence type="ECO:0000313" key="18">
    <source>
        <dbReference type="EMBL" id="SOU43226.1"/>
    </source>
</evidence>
<keyword evidence="8 12" id="KW-0798">TonB box</keyword>
<keyword evidence="20" id="KW-1185">Reference proteome</keyword>
<keyword evidence="10 11" id="KW-0998">Cell outer membrane</keyword>
<evidence type="ECO:0000256" key="9">
    <source>
        <dbReference type="ARBA" id="ARBA00023136"/>
    </source>
</evidence>
<comment type="subcellular location">
    <subcellularLocation>
        <location evidence="1 11">Cell outer membrane</location>
        <topology evidence="1 11">Multi-pass membrane protein</topology>
    </subcellularLocation>
</comment>
<dbReference type="Proteomes" id="UP000615003">
    <property type="component" value="Unassembled WGS sequence"/>
</dbReference>
<evidence type="ECO:0000256" key="8">
    <source>
        <dbReference type="ARBA" id="ARBA00023077"/>
    </source>
</evidence>
<evidence type="ECO:0000256" key="3">
    <source>
        <dbReference type="ARBA" id="ARBA00022452"/>
    </source>
</evidence>
<keyword evidence="6" id="KW-0408">Iron</keyword>
<feature type="region of interest" description="Disordered" evidence="13">
    <location>
        <begin position="298"/>
        <end position="322"/>
    </location>
</feature>
<accession>A0A2K4XFX4</accession>
<dbReference type="EMBL" id="LT965930">
    <property type="protein sequence ID" value="SOU43226.1"/>
    <property type="molecule type" value="Genomic_DNA"/>
</dbReference>
<evidence type="ECO:0000256" key="7">
    <source>
        <dbReference type="ARBA" id="ARBA00023065"/>
    </source>
</evidence>
<keyword evidence="3 11" id="KW-1134">Transmembrane beta strand</keyword>
<keyword evidence="18" id="KW-0614">Plasmid</keyword>
<dbReference type="AlphaFoldDB" id="A0A2K4XFX4"/>
<dbReference type="InterPro" id="IPR037066">
    <property type="entry name" value="Plug_dom_sf"/>
</dbReference>
<feature type="compositionally biased region" description="Polar residues" evidence="13">
    <location>
        <begin position="298"/>
        <end position="308"/>
    </location>
</feature>
<gene>
    <name evidence="18" type="ORF">PCAR9_P0031</name>
    <name evidence="17" type="ORF">PCARR_a3513</name>
</gene>
<dbReference type="OrthoDB" id="7051185at2"/>
<keyword evidence="9 11" id="KW-0472">Membrane</keyword>
<evidence type="ECO:0000256" key="1">
    <source>
        <dbReference type="ARBA" id="ARBA00004571"/>
    </source>
</evidence>
<dbReference type="PANTHER" id="PTHR32552:SF81">
    <property type="entry name" value="TONB-DEPENDENT OUTER MEMBRANE RECEPTOR"/>
    <property type="match status" value="1"/>
</dbReference>